<evidence type="ECO:0000256" key="10">
    <source>
        <dbReference type="SAM" id="Phobius"/>
    </source>
</evidence>
<keyword evidence="10" id="KW-1133">Transmembrane helix</keyword>
<dbReference type="KEGG" id="soe:110782164"/>
<evidence type="ECO:0000256" key="9">
    <source>
        <dbReference type="SAM" id="MobiDB-lite"/>
    </source>
</evidence>
<proteinExistence type="inferred from homology"/>
<reference evidence="12" key="1">
    <citation type="journal article" date="2021" name="Nat. Commun.">
        <title>Genomic analyses provide insights into spinach domestication and the genetic basis of agronomic traits.</title>
        <authorList>
            <person name="Cai X."/>
            <person name="Sun X."/>
            <person name="Xu C."/>
            <person name="Sun H."/>
            <person name="Wang X."/>
            <person name="Ge C."/>
            <person name="Zhang Z."/>
            <person name="Wang Q."/>
            <person name="Fei Z."/>
            <person name="Jiao C."/>
            <person name="Wang Q."/>
        </authorList>
    </citation>
    <scope>NUCLEOTIDE SEQUENCE [LARGE SCALE GENOMIC DNA]</scope>
    <source>
        <strain evidence="12">cv. Varoflay</strain>
    </source>
</reference>
<dbReference type="Pfam" id="PF14368">
    <property type="entry name" value="LTP_2"/>
    <property type="match status" value="1"/>
</dbReference>
<evidence type="ECO:0000256" key="3">
    <source>
        <dbReference type="ARBA" id="ARBA00022475"/>
    </source>
</evidence>
<comment type="subcellular location">
    <subcellularLocation>
        <location evidence="1">Cell membrane</location>
        <topology evidence="1">Lipid-anchor</topology>
        <topology evidence="1">GPI-anchor</topology>
    </subcellularLocation>
</comment>
<name>A0A9R0JP94_SPIOL</name>
<keyword evidence="3" id="KW-1003">Cell membrane</keyword>
<comment type="similarity">
    <text evidence="2">Belongs to the plant LTP family.</text>
</comment>
<feature type="domain" description="Bifunctional inhibitor/plant lipid transfer protein/seed storage helical" evidence="11">
    <location>
        <begin position="30"/>
        <end position="116"/>
    </location>
</feature>
<keyword evidence="8" id="KW-0449">Lipoprotein</keyword>
<dbReference type="RefSeq" id="XP_021841974.2">
    <property type="nucleotide sequence ID" value="XM_021986282.2"/>
</dbReference>
<evidence type="ECO:0000313" key="13">
    <source>
        <dbReference type="RefSeq" id="XP_021841974.2"/>
    </source>
</evidence>
<keyword evidence="4" id="KW-0336">GPI-anchor</keyword>
<dbReference type="GeneID" id="110782164"/>
<dbReference type="PANTHER" id="PTHR33044">
    <property type="entry name" value="BIFUNCTIONAL INHIBITOR/LIPID-TRANSFER PROTEIN/SEED STORAGE 2S ALBUMIN SUPERFAMILY PROTEIN-RELATED"/>
    <property type="match status" value="1"/>
</dbReference>
<keyword evidence="6" id="KW-1015">Disulfide bond</keyword>
<evidence type="ECO:0000259" key="11">
    <source>
        <dbReference type="Pfam" id="PF14368"/>
    </source>
</evidence>
<feature type="region of interest" description="Disordered" evidence="9">
    <location>
        <begin position="123"/>
        <end position="194"/>
    </location>
</feature>
<sequence>MESFNQNPHFTTLKVALTIITYFLVVSSVKAQITTLCTASMIATFTPCMNYITGSTANGSSPSSNCCGALKSVMSSSMDCACLMLTASIPLPQLVNRTLALGLPRVCRSGGVPLQCEASTSPLPAPGPLQFGAPPTGASPSPASPSPTLPRPVSPSPASPSPTSPGPAFSPQASKATAFTPASGPKATELPPVPVVAPSSSVQVEAPSRTPRVRPVLTPSTSSGVSMIPSPITIWACIIGFMTFMLFKL</sequence>
<gene>
    <name evidence="13" type="primary">LOC110782164</name>
</gene>
<dbReference type="Proteomes" id="UP000813463">
    <property type="component" value="Chromosome 5"/>
</dbReference>
<accession>A0A9R0JP94</accession>
<dbReference type="InterPro" id="IPR016140">
    <property type="entry name" value="Bifunc_inhib/LTP/seed_store"/>
</dbReference>
<dbReference type="AlphaFoldDB" id="A0A9R0JP94"/>
<dbReference type="SUPFAM" id="SSF47699">
    <property type="entry name" value="Bifunctional inhibitor/lipid-transfer protein/seed storage 2S albumin"/>
    <property type="match status" value="1"/>
</dbReference>
<dbReference type="GO" id="GO:0098552">
    <property type="term" value="C:side of membrane"/>
    <property type="evidence" value="ECO:0007669"/>
    <property type="project" value="UniProtKB-KW"/>
</dbReference>
<evidence type="ECO:0000256" key="5">
    <source>
        <dbReference type="ARBA" id="ARBA00022729"/>
    </source>
</evidence>
<dbReference type="CDD" id="cd00010">
    <property type="entry name" value="AAI_LTSS"/>
    <property type="match status" value="1"/>
</dbReference>
<keyword evidence="10" id="KW-0472">Membrane</keyword>
<reference evidence="13" key="2">
    <citation type="submission" date="2025-08" db="UniProtKB">
        <authorList>
            <consortium name="RefSeq"/>
        </authorList>
    </citation>
    <scope>IDENTIFICATION</scope>
    <source>
        <tissue evidence="13">Leaf</tissue>
    </source>
</reference>
<feature type="compositionally biased region" description="Pro residues" evidence="9">
    <location>
        <begin position="142"/>
        <end position="165"/>
    </location>
</feature>
<evidence type="ECO:0000313" key="12">
    <source>
        <dbReference type="Proteomes" id="UP000813463"/>
    </source>
</evidence>
<organism evidence="12 13">
    <name type="scientific">Spinacia oleracea</name>
    <name type="common">Spinach</name>
    <dbReference type="NCBI Taxonomy" id="3562"/>
    <lineage>
        <taxon>Eukaryota</taxon>
        <taxon>Viridiplantae</taxon>
        <taxon>Streptophyta</taxon>
        <taxon>Embryophyta</taxon>
        <taxon>Tracheophyta</taxon>
        <taxon>Spermatophyta</taxon>
        <taxon>Magnoliopsida</taxon>
        <taxon>eudicotyledons</taxon>
        <taxon>Gunneridae</taxon>
        <taxon>Pentapetalae</taxon>
        <taxon>Caryophyllales</taxon>
        <taxon>Chenopodiaceae</taxon>
        <taxon>Chenopodioideae</taxon>
        <taxon>Anserineae</taxon>
        <taxon>Spinacia</taxon>
    </lineage>
</organism>
<feature type="transmembrane region" description="Helical" evidence="10">
    <location>
        <begin position="228"/>
        <end position="247"/>
    </location>
</feature>
<evidence type="ECO:0000256" key="1">
    <source>
        <dbReference type="ARBA" id="ARBA00004609"/>
    </source>
</evidence>
<dbReference type="InterPro" id="IPR036312">
    <property type="entry name" value="Bifun_inhib/LTP/seed_sf"/>
</dbReference>
<evidence type="ECO:0000256" key="4">
    <source>
        <dbReference type="ARBA" id="ARBA00022622"/>
    </source>
</evidence>
<keyword evidence="5" id="KW-0732">Signal</keyword>
<keyword evidence="12" id="KW-1185">Reference proteome</keyword>
<dbReference type="Gene3D" id="1.10.110.10">
    <property type="entry name" value="Plant lipid-transfer and hydrophobic proteins"/>
    <property type="match status" value="1"/>
</dbReference>
<dbReference type="InterPro" id="IPR043325">
    <property type="entry name" value="LTSS"/>
</dbReference>
<dbReference type="GO" id="GO:0005886">
    <property type="term" value="C:plasma membrane"/>
    <property type="evidence" value="ECO:0007669"/>
    <property type="project" value="UniProtKB-SubCell"/>
</dbReference>
<feature type="compositionally biased region" description="Low complexity" evidence="9">
    <location>
        <begin position="132"/>
        <end position="141"/>
    </location>
</feature>
<evidence type="ECO:0000256" key="7">
    <source>
        <dbReference type="ARBA" id="ARBA00023180"/>
    </source>
</evidence>
<evidence type="ECO:0000256" key="2">
    <source>
        <dbReference type="ARBA" id="ARBA00009748"/>
    </source>
</evidence>
<protein>
    <submittedName>
        <fullName evidence="13">Non-specific lipid transfer protein GPI-anchored 16</fullName>
    </submittedName>
</protein>
<evidence type="ECO:0000256" key="6">
    <source>
        <dbReference type="ARBA" id="ARBA00023157"/>
    </source>
</evidence>
<keyword evidence="7" id="KW-0325">Glycoprotein</keyword>
<keyword evidence="10" id="KW-0812">Transmembrane</keyword>
<evidence type="ECO:0000256" key="8">
    <source>
        <dbReference type="ARBA" id="ARBA00023288"/>
    </source>
</evidence>